<keyword evidence="2" id="KW-1185">Reference proteome</keyword>
<accession>A0ABT4R4Y9</accession>
<gene>
    <name evidence="1" type="ORF">OOJ09_31455</name>
</gene>
<dbReference type="EMBL" id="JAPFQA010000037">
    <property type="protein sequence ID" value="MCZ8548694.1"/>
    <property type="molecule type" value="Genomic_DNA"/>
</dbReference>
<comment type="caution">
    <text evidence="1">The sequence shown here is derived from an EMBL/GenBank/DDBJ whole genome shotgun (WGS) entry which is preliminary data.</text>
</comment>
<dbReference type="Proteomes" id="UP001152178">
    <property type="component" value="Unassembled WGS sequence"/>
</dbReference>
<sequence>MIFDADPERVRATTDFIADQLRTFVDRKAYPFSPLQAALSGAPYRATVTTGECALATMQAFAVVTAELVDQYTQFAHDPYEDEDYYDDLESPDVAKLLARIERDIERRSKGESPRWPNGALTSTLTELLRRIDIEKVETDGDTLARVQLALDSLATTSKAA</sequence>
<dbReference type="RefSeq" id="WP_269908942.1">
    <property type="nucleotide sequence ID" value="NZ_JAPFQA010000037.1"/>
</dbReference>
<evidence type="ECO:0000313" key="1">
    <source>
        <dbReference type="EMBL" id="MCZ8548694.1"/>
    </source>
</evidence>
<proteinExistence type="predicted"/>
<reference evidence="1" key="1">
    <citation type="submission" date="2022-11" db="EMBL/GenBank/DDBJ databases">
        <authorList>
            <person name="Coimbra C."/>
        </authorList>
    </citation>
    <scope>NUCLEOTIDE SEQUENCE</scope>
    <source>
        <strain evidence="1">Jales19</strain>
    </source>
</reference>
<organism evidence="1 2">
    <name type="scientific">Mesorhizobium qingshengii</name>
    <dbReference type="NCBI Taxonomy" id="1165689"/>
    <lineage>
        <taxon>Bacteria</taxon>
        <taxon>Pseudomonadati</taxon>
        <taxon>Pseudomonadota</taxon>
        <taxon>Alphaproteobacteria</taxon>
        <taxon>Hyphomicrobiales</taxon>
        <taxon>Phyllobacteriaceae</taxon>
        <taxon>Mesorhizobium</taxon>
    </lineage>
</organism>
<protein>
    <submittedName>
        <fullName evidence="1">Uncharacterized protein</fullName>
    </submittedName>
</protein>
<evidence type="ECO:0000313" key="2">
    <source>
        <dbReference type="Proteomes" id="UP001152178"/>
    </source>
</evidence>
<name>A0ABT4R4Y9_9HYPH</name>